<evidence type="ECO:0000313" key="2">
    <source>
        <dbReference type="Proteomes" id="UP000654257"/>
    </source>
</evidence>
<dbReference type="Proteomes" id="UP000654257">
    <property type="component" value="Unassembled WGS sequence"/>
</dbReference>
<dbReference type="AlphaFoldDB" id="A0A917FZP5"/>
<evidence type="ECO:0000313" key="1">
    <source>
        <dbReference type="EMBL" id="GGG15523.1"/>
    </source>
</evidence>
<proteinExistence type="predicted"/>
<reference evidence="1" key="1">
    <citation type="journal article" date="2014" name="Int. J. Syst. Evol. Microbiol.">
        <title>Complete genome sequence of Corynebacterium casei LMG S-19264T (=DSM 44701T), isolated from a smear-ripened cheese.</title>
        <authorList>
            <consortium name="US DOE Joint Genome Institute (JGI-PGF)"/>
            <person name="Walter F."/>
            <person name="Albersmeier A."/>
            <person name="Kalinowski J."/>
            <person name="Ruckert C."/>
        </authorList>
    </citation>
    <scope>NUCLEOTIDE SEQUENCE</scope>
    <source>
        <strain evidence="1">CCM 7905</strain>
    </source>
</reference>
<keyword evidence="2" id="KW-1185">Reference proteome</keyword>
<reference evidence="1" key="2">
    <citation type="submission" date="2020-09" db="EMBL/GenBank/DDBJ databases">
        <authorList>
            <person name="Sun Q."/>
            <person name="Sedlacek I."/>
        </authorList>
    </citation>
    <scope>NUCLEOTIDE SEQUENCE</scope>
    <source>
        <strain evidence="1">CCM 7905</strain>
    </source>
</reference>
<protein>
    <submittedName>
        <fullName evidence="1">Uncharacterized protein</fullName>
    </submittedName>
</protein>
<gene>
    <name evidence="1" type="ORF">GCM10007304_32000</name>
</gene>
<sequence>MNTPGNTDELSGLISELTDIDRRRVEIGLRLAELEFEFRKARAETAERRARDAFVRRYQGRILELADGLRE</sequence>
<accession>A0A917FZP5</accession>
<name>A0A917FZP5_9NOCA</name>
<dbReference type="RefSeq" id="WP_188545820.1">
    <property type="nucleotide sequence ID" value="NZ_BMCU01000003.1"/>
</dbReference>
<comment type="caution">
    <text evidence="1">The sequence shown here is derived from an EMBL/GenBank/DDBJ whole genome shotgun (WGS) entry which is preliminary data.</text>
</comment>
<organism evidence="1 2">
    <name type="scientific">Rhodococcoides trifolii</name>
    <dbReference type="NCBI Taxonomy" id="908250"/>
    <lineage>
        <taxon>Bacteria</taxon>
        <taxon>Bacillati</taxon>
        <taxon>Actinomycetota</taxon>
        <taxon>Actinomycetes</taxon>
        <taxon>Mycobacteriales</taxon>
        <taxon>Nocardiaceae</taxon>
        <taxon>Rhodococcoides</taxon>
    </lineage>
</organism>
<dbReference type="EMBL" id="BMCU01000003">
    <property type="protein sequence ID" value="GGG15523.1"/>
    <property type="molecule type" value="Genomic_DNA"/>
</dbReference>